<dbReference type="PROSITE" id="PS50119">
    <property type="entry name" value="ZF_BBOX"/>
    <property type="match status" value="1"/>
</dbReference>
<dbReference type="InterPro" id="IPR000315">
    <property type="entry name" value="Znf_B-box"/>
</dbReference>
<evidence type="ECO:0000256" key="1">
    <source>
        <dbReference type="ARBA" id="ARBA00022588"/>
    </source>
</evidence>
<dbReference type="SMART" id="SM00184">
    <property type="entry name" value="RING"/>
    <property type="match status" value="1"/>
</dbReference>
<dbReference type="Proteomes" id="UP000694620">
    <property type="component" value="Chromosome 12"/>
</dbReference>
<keyword evidence="3 6" id="KW-0863">Zinc-finger</keyword>
<feature type="domain" description="RING-type" evidence="8">
    <location>
        <begin position="15"/>
        <end position="55"/>
    </location>
</feature>
<dbReference type="PROSITE" id="PS00518">
    <property type="entry name" value="ZF_RING_1"/>
    <property type="match status" value="1"/>
</dbReference>
<reference evidence="11" key="3">
    <citation type="submission" date="2025-09" db="UniProtKB">
        <authorList>
            <consortium name="Ensembl"/>
        </authorList>
    </citation>
    <scope>IDENTIFICATION</scope>
</reference>
<dbReference type="SUPFAM" id="SSF57845">
    <property type="entry name" value="B-box zinc-binding domain"/>
    <property type="match status" value="1"/>
</dbReference>
<dbReference type="SUPFAM" id="SSF57850">
    <property type="entry name" value="RING/U-box"/>
    <property type="match status" value="1"/>
</dbReference>
<dbReference type="GO" id="GO:0005737">
    <property type="term" value="C:cytoplasm"/>
    <property type="evidence" value="ECO:0007669"/>
    <property type="project" value="UniProtKB-ARBA"/>
</dbReference>
<dbReference type="InterPro" id="IPR051051">
    <property type="entry name" value="E3_ubiq-ligase_TRIM/RNF"/>
</dbReference>
<dbReference type="PROSITE" id="PS50188">
    <property type="entry name" value="B302_SPRY"/>
    <property type="match status" value="1"/>
</dbReference>
<dbReference type="PANTHER" id="PTHR25465">
    <property type="entry name" value="B-BOX DOMAIN CONTAINING"/>
    <property type="match status" value="1"/>
</dbReference>
<dbReference type="Gene3D" id="2.60.120.920">
    <property type="match status" value="1"/>
</dbReference>
<evidence type="ECO:0000256" key="4">
    <source>
        <dbReference type="ARBA" id="ARBA00022833"/>
    </source>
</evidence>
<dbReference type="InterPro" id="IPR003877">
    <property type="entry name" value="SPRY_dom"/>
</dbReference>
<dbReference type="CDD" id="cd16040">
    <property type="entry name" value="SPRY_PRY_SNTX"/>
    <property type="match status" value="1"/>
</dbReference>
<dbReference type="InterPro" id="IPR058030">
    <property type="entry name" value="TRIM8/14/16/25/29/45/65_CC"/>
</dbReference>
<evidence type="ECO:0000256" key="3">
    <source>
        <dbReference type="ARBA" id="ARBA00022771"/>
    </source>
</evidence>
<evidence type="ECO:0000259" key="9">
    <source>
        <dbReference type="PROSITE" id="PS50119"/>
    </source>
</evidence>
<organism evidence="11 12">
    <name type="scientific">Erpetoichthys calabaricus</name>
    <name type="common">Rope fish</name>
    <name type="synonym">Calamoichthys calabaricus</name>
    <dbReference type="NCBI Taxonomy" id="27687"/>
    <lineage>
        <taxon>Eukaryota</taxon>
        <taxon>Metazoa</taxon>
        <taxon>Chordata</taxon>
        <taxon>Craniata</taxon>
        <taxon>Vertebrata</taxon>
        <taxon>Euteleostomi</taxon>
        <taxon>Actinopterygii</taxon>
        <taxon>Polypteriformes</taxon>
        <taxon>Polypteridae</taxon>
        <taxon>Erpetoichthys</taxon>
    </lineage>
</organism>
<evidence type="ECO:0000313" key="11">
    <source>
        <dbReference type="Ensembl" id="ENSECRP00000027430.1"/>
    </source>
</evidence>
<dbReference type="Gene3D" id="3.30.40.10">
    <property type="entry name" value="Zinc/RING finger domain, C3HC4 (zinc finger)"/>
    <property type="match status" value="1"/>
</dbReference>
<name>A0A8C4T9Y1_ERPCA</name>
<dbReference type="SMART" id="SM00589">
    <property type="entry name" value="PRY"/>
    <property type="match status" value="1"/>
</dbReference>
<evidence type="ECO:0000256" key="6">
    <source>
        <dbReference type="PROSITE-ProRule" id="PRU00024"/>
    </source>
</evidence>
<keyword evidence="4" id="KW-0862">Zinc</keyword>
<dbReference type="InterPro" id="IPR043136">
    <property type="entry name" value="B30.2/SPRY_sf"/>
</dbReference>
<dbReference type="Pfam" id="PF00643">
    <property type="entry name" value="zf-B_box"/>
    <property type="match status" value="1"/>
</dbReference>
<dbReference type="PROSITE" id="PS50089">
    <property type="entry name" value="ZF_RING_2"/>
    <property type="match status" value="1"/>
</dbReference>
<evidence type="ECO:0000259" key="10">
    <source>
        <dbReference type="PROSITE" id="PS50188"/>
    </source>
</evidence>
<dbReference type="Pfam" id="PF13765">
    <property type="entry name" value="PRY"/>
    <property type="match status" value="1"/>
</dbReference>
<evidence type="ECO:0000256" key="5">
    <source>
        <dbReference type="ARBA" id="ARBA00022859"/>
    </source>
</evidence>
<gene>
    <name evidence="11" type="primary">LOC114661991</name>
</gene>
<reference evidence="11" key="1">
    <citation type="submission" date="2021-06" db="EMBL/GenBank/DDBJ databases">
        <authorList>
            <consortium name="Wellcome Sanger Institute Data Sharing"/>
        </authorList>
    </citation>
    <scope>NUCLEOTIDE SEQUENCE [LARGE SCALE GENOMIC DNA]</scope>
</reference>
<evidence type="ECO:0000259" key="8">
    <source>
        <dbReference type="PROSITE" id="PS50089"/>
    </source>
</evidence>
<evidence type="ECO:0000256" key="7">
    <source>
        <dbReference type="SAM" id="Coils"/>
    </source>
</evidence>
<dbReference type="AlphaFoldDB" id="A0A8C4T9Y1"/>
<evidence type="ECO:0000256" key="2">
    <source>
        <dbReference type="ARBA" id="ARBA00022723"/>
    </source>
</evidence>
<dbReference type="Pfam" id="PF15227">
    <property type="entry name" value="zf-C3HC4_4"/>
    <property type="match status" value="1"/>
</dbReference>
<dbReference type="GO" id="GO:0045087">
    <property type="term" value="P:innate immune response"/>
    <property type="evidence" value="ECO:0007669"/>
    <property type="project" value="UniProtKB-KW"/>
</dbReference>
<feature type="domain" description="B box-type" evidence="9">
    <location>
        <begin position="143"/>
        <end position="183"/>
    </location>
</feature>
<dbReference type="Pfam" id="PF25600">
    <property type="entry name" value="TRIM_CC"/>
    <property type="match status" value="1"/>
</dbReference>
<dbReference type="CDD" id="cd19802">
    <property type="entry name" value="Bbox1_TRIM8-like"/>
    <property type="match status" value="1"/>
</dbReference>
<feature type="domain" description="B30.2/SPRY" evidence="10">
    <location>
        <begin position="357"/>
        <end position="548"/>
    </location>
</feature>
<dbReference type="GO" id="GO:0008270">
    <property type="term" value="F:zinc ion binding"/>
    <property type="evidence" value="ECO:0007669"/>
    <property type="project" value="UniProtKB-KW"/>
</dbReference>
<dbReference type="InterPro" id="IPR003879">
    <property type="entry name" value="Butyrophylin_SPRY"/>
</dbReference>
<dbReference type="SUPFAM" id="SSF49899">
    <property type="entry name" value="Concanavalin A-like lectins/glucanases"/>
    <property type="match status" value="1"/>
</dbReference>
<dbReference type="CDD" id="cd19769">
    <property type="entry name" value="Bbox2_TRIM16-like"/>
    <property type="match status" value="1"/>
</dbReference>
<keyword evidence="12" id="KW-1185">Reference proteome</keyword>
<protein>
    <submittedName>
        <fullName evidence="11">Tripartite motif-containing protein 16-like</fullName>
    </submittedName>
</protein>
<dbReference type="SMART" id="SM00449">
    <property type="entry name" value="SPRY"/>
    <property type="match status" value="1"/>
</dbReference>
<dbReference type="InterPro" id="IPR017907">
    <property type="entry name" value="Znf_RING_CS"/>
</dbReference>
<dbReference type="InterPro" id="IPR001870">
    <property type="entry name" value="B30.2/SPRY"/>
</dbReference>
<feature type="coiled-coil region" evidence="7">
    <location>
        <begin position="256"/>
        <end position="290"/>
    </location>
</feature>
<dbReference type="Pfam" id="PF00622">
    <property type="entry name" value="SPRY"/>
    <property type="match status" value="1"/>
</dbReference>
<reference evidence="11" key="2">
    <citation type="submission" date="2025-08" db="UniProtKB">
        <authorList>
            <consortium name="Ensembl"/>
        </authorList>
    </citation>
    <scope>IDENTIFICATION</scope>
</reference>
<keyword evidence="5" id="KW-0391">Immunity</keyword>
<keyword evidence="2" id="KW-0479">Metal-binding</keyword>
<dbReference type="InterPro" id="IPR013083">
    <property type="entry name" value="Znf_RING/FYVE/PHD"/>
</dbReference>
<dbReference type="SMART" id="SM00336">
    <property type="entry name" value="BBOX"/>
    <property type="match status" value="1"/>
</dbReference>
<dbReference type="PANTHER" id="PTHR25465:SF14">
    <property type="entry name" value="E3 UBIQUITIN-PROTEIN LIGASE TRIM65"/>
    <property type="match status" value="1"/>
</dbReference>
<dbReference type="InterPro" id="IPR006574">
    <property type="entry name" value="PRY"/>
</dbReference>
<dbReference type="GeneTree" id="ENSGT01150000286950"/>
<sequence>MAEGGICGSKDLFSCSVCLEILSDPVSIPCGHNFCMKCIASCWNSTDVYSCPQCRETFTSKPDLRRNILLDEVVKSVNSTKLFLPQRYAGSVDVECDFCTEKKLRAVKSCLTCLVSFCETHVQPHFEIAALKKHKLINATKNLQQKLCAQHEKTVEVFCKSDQTCICLLCMLAEHKGHESVELETERAEKQTQMSTTMTEIQQRVAERNKKVEKMQKAVKLIKNCEETEITQTEKSFADLISTIEETQKKVTESIRKQAKREVERAEGIIEQLEEEVEELNRRHTEMTDLSGTDDHIYFLQTFPSVCIPLQDEVLPDIVVSTDFRSEELMEELFRLKEGMEKISKWEVNPVIANPPCIQVLSESWNKDDFMKHHCQLTLDPKSAHINLCLTEENTAVTWEQDKQIFSDNTHRFDSCFQILSKEGLSGNRFYWEVEWSETVEIGVTYKGISRKGNNNECSLGCNDKSWSLFCCCTHTSAWHDNEETELNVVAGKTIGVYLDWSAGILSFYDISDTMTLLHSFKANFTEPLYPAFRLWVYSPTIKICAPE</sequence>
<dbReference type="PRINTS" id="PR01407">
    <property type="entry name" value="BUTYPHLNCDUF"/>
</dbReference>
<dbReference type="Gene3D" id="3.30.160.60">
    <property type="entry name" value="Classic Zinc Finger"/>
    <property type="match status" value="1"/>
</dbReference>
<keyword evidence="7" id="KW-0175">Coiled coil</keyword>
<dbReference type="InterPro" id="IPR001841">
    <property type="entry name" value="Znf_RING"/>
</dbReference>
<dbReference type="Gene3D" id="4.10.830.40">
    <property type="match status" value="1"/>
</dbReference>
<dbReference type="Ensembl" id="ENSECRT00000028004.1">
    <property type="protein sequence ID" value="ENSECRP00000027430.1"/>
    <property type="gene ID" value="ENSECRG00000018569.1"/>
</dbReference>
<dbReference type="InterPro" id="IPR013320">
    <property type="entry name" value="ConA-like_dom_sf"/>
</dbReference>
<evidence type="ECO:0000313" key="12">
    <source>
        <dbReference type="Proteomes" id="UP000694620"/>
    </source>
</evidence>
<accession>A0A8C4T9Y1</accession>
<keyword evidence="1" id="KW-0399">Innate immunity</keyword>
<proteinExistence type="predicted"/>